<reference evidence="3" key="1">
    <citation type="submission" date="2021-01" db="UniProtKB">
        <authorList>
            <consortium name="EnsemblPlants"/>
        </authorList>
    </citation>
    <scope>IDENTIFICATION</scope>
</reference>
<dbReference type="Proteomes" id="UP000594263">
    <property type="component" value="Unplaced"/>
</dbReference>
<dbReference type="PANTHER" id="PTHR46444:SF9">
    <property type="entry name" value="DCD (DEVELOPMENT AND CELL DEATH) DOMAIN PROTEIN"/>
    <property type="match status" value="1"/>
</dbReference>
<feature type="region of interest" description="Disordered" evidence="1">
    <location>
        <begin position="335"/>
        <end position="382"/>
    </location>
</feature>
<dbReference type="PANTHER" id="PTHR46444">
    <property type="entry name" value="DCD (DEVELOPMENT AND CELL DEATH) DOMAIN PROTEIN-RELATED"/>
    <property type="match status" value="1"/>
</dbReference>
<dbReference type="PROSITE" id="PS51222">
    <property type="entry name" value="DCD"/>
    <property type="match status" value="1"/>
</dbReference>
<name>A0A7N0RFV5_KALFE</name>
<sequence length="649" mass="72192">MGRNFIEARRGRKPPTGLTPDFGAIFMSNESTKYECLQKKLFGLPSNFVSFVKHVKVGMLLFLFEYESRQLYGVYEAMSDGGVDIVPHAYRSSGKKFPAQVQIRTIWNCQPLLELEFRDAIRDNYYQASKFHFGLSKDQVYHLLRLFHPKRVWTDEARLFSTEHVHQKEHTEDLEVEDHISIGCTRAELDIVKVNPLCNYNAQLTGKGDSKIDGQLTSSLEVPATEELDAISYYQPYDPEKPYFHRYLPCSETSIISSMSGHGSGSPIGLEDCSNVLHGETENVDSYIDRVTRELELGDFIPLYSSCCTESYNPATRTADRDCCQIGSLSSIHDGLPDPSHNCGIQPKHDTQEIAPSSQNDKDLDFTSESSDRGAKVGTKSKRHSVFSRIRFAPKTSQESDANNVSLDGPILEIMEQLHKKHDNWSKKLNRKNCNDCGESNSLRRRESVFSRLRFTSNSTERGSKDISEAGASITNLKMNSGQKVKRKVTENLDSQVAKGTDNTELTDFNSSPAEKYEMRAVDPEIRYSTQKQSKRRKLIRPVLGLRLSNKECLTHSIPDSHLLSGAGQASKRDSGSLVSPANSICKGNGGLAEESLTFAAEGQVSCTSCEDGTDKVTASKAVPEVPVEAETSISLKEGCLSGKPETAC</sequence>
<dbReference type="EnsemblPlants" id="Kaladp0011s0062.1.v1.1">
    <property type="protein sequence ID" value="Kaladp0011s0062.1.v1.1"/>
    <property type="gene ID" value="Kaladp0011s0062.v1.1"/>
</dbReference>
<feature type="compositionally biased region" description="Basic and acidic residues" evidence="1">
    <location>
        <begin position="360"/>
        <end position="375"/>
    </location>
</feature>
<organism evidence="3 4">
    <name type="scientific">Kalanchoe fedtschenkoi</name>
    <name type="common">Lavender scallops</name>
    <name type="synonym">South American air plant</name>
    <dbReference type="NCBI Taxonomy" id="63787"/>
    <lineage>
        <taxon>Eukaryota</taxon>
        <taxon>Viridiplantae</taxon>
        <taxon>Streptophyta</taxon>
        <taxon>Embryophyta</taxon>
        <taxon>Tracheophyta</taxon>
        <taxon>Spermatophyta</taxon>
        <taxon>Magnoliopsida</taxon>
        <taxon>eudicotyledons</taxon>
        <taxon>Gunneridae</taxon>
        <taxon>Pentapetalae</taxon>
        <taxon>Saxifragales</taxon>
        <taxon>Crassulaceae</taxon>
        <taxon>Kalanchoe</taxon>
    </lineage>
</organism>
<feature type="domain" description="DCD" evidence="2">
    <location>
        <begin position="19"/>
        <end position="149"/>
    </location>
</feature>
<evidence type="ECO:0000313" key="4">
    <source>
        <dbReference type="Proteomes" id="UP000594263"/>
    </source>
</evidence>
<evidence type="ECO:0000256" key="1">
    <source>
        <dbReference type="SAM" id="MobiDB-lite"/>
    </source>
</evidence>
<dbReference type="Gramene" id="Kaladp0011s0062.1.v1.1">
    <property type="protein sequence ID" value="Kaladp0011s0062.1.v1.1"/>
    <property type="gene ID" value="Kaladp0011s0062.v1.1"/>
</dbReference>
<accession>A0A7N0RFV5</accession>
<protein>
    <recommendedName>
        <fullName evidence="2">DCD domain-containing protein</fullName>
    </recommendedName>
</protein>
<evidence type="ECO:0000313" key="3">
    <source>
        <dbReference type="EnsemblPlants" id="Kaladp0011s0062.1.v1.1"/>
    </source>
</evidence>
<dbReference type="SMART" id="SM00767">
    <property type="entry name" value="DCD"/>
    <property type="match status" value="1"/>
</dbReference>
<dbReference type="InterPro" id="IPR013989">
    <property type="entry name" value="Dev_and_cell_death_domain"/>
</dbReference>
<proteinExistence type="predicted"/>
<dbReference type="AlphaFoldDB" id="A0A7N0RFV5"/>
<keyword evidence="4" id="KW-1185">Reference proteome</keyword>
<evidence type="ECO:0000259" key="2">
    <source>
        <dbReference type="PROSITE" id="PS51222"/>
    </source>
</evidence>
<dbReference type="Pfam" id="PF10539">
    <property type="entry name" value="Dev_Cell_Death"/>
    <property type="match status" value="1"/>
</dbReference>